<name>A0A6M0RVY0_9CYAN</name>
<dbReference type="Pfam" id="PF05193">
    <property type="entry name" value="Peptidase_M16_C"/>
    <property type="match status" value="1"/>
</dbReference>
<organism evidence="3 4">
    <name type="scientific">Adonisia turfae CCMR0081</name>
    <dbReference type="NCBI Taxonomy" id="2292702"/>
    <lineage>
        <taxon>Bacteria</taxon>
        <taxon>Bacillati</taxon>
        <taxon>Cyanobacteriota</taxon>
        <taxon>Adonisia</taxon>
        <taxon>Adonisia turfae</taxon>
    </lineage>
</organism>
<dbReference type="PANTHER" id="PTHR11851:SF224">
    <property type="entry name" value="PROCESSING PROTEASE"/>
    <property type="match status" value="1"/>
</dbReference>
<dbReference type="PANTHER" id="PTHR11851">
    <property type="entry name" value="METALLOPROTEASE"/>
    <property type="match status" value="1"/>
</dbReference>
<dbReference type="InterPro" id="IPR050361">
    <property type="entry name" value="MPP/UQCRC_Complex"/>
</dbReference>
<accession>A0A6M0RVY0</accession>
<dbReference type="Gene3D" id="3.30.830.10">
    <property type="entry name" value="Metalloenzyme, LuxS/M16 peptidase-like"/>
    <property type="match status" value="2"/>
</dbReference>
<protein>
    <submittedName>
        <fullName evidence="3">Insulinase family protein</fullName>
    </submittedName>
</protein>
<dbReference type="AlphaFoldDB" id="A0A6M0RVY0"/>
<evidence type="ECO:0000259" key="1">
    <source>
        <dbReference type="Pfam" id="PF00675"/>
    </source>
</evidence>
<dbReference type="GO" id="GO:0046872">
    <property type="term" value="F:metal ion binding"/>
    <property type="evidence" value="ECO:0007669"/>
    <property type="project" value="InterPro"/>
</dbReference>
<reference evidence="3 4" key="1">
    <citation type="journal article" date="2020" name="Microb. Ecol.">
        <title>Ecogenomics of the Marine Benthic Filamentous Cyanobacterium Adonisia.</title>
        <authorList>
            <person name="Walter J.M."/>
            <person name="Coutinho F.H."/>
            <person name="Leomil L."/>
            <person name="Hargreaves P.I."/>
            <person name="Campeao M.E."/>
            <person name="Vieira V.V."/>
            <person name="Silva B.S."/>
            <person name="Fistarol G.O."/>
            <person name="Salomon P.S."/>
            <person name="Sawabe T."/>
            <person name="Mino S."/>
            <person name="Hosokawa M."/>
            <person name="Miyashita H."/>
            <person name="Maruyama F."/>
            <person name="van Verk M.C."/>
            <person name="Dutilh B.E."/>
            <person name="Thompson C.C."/>
            <person name="Thompson F.L."/>
        </authorList>
    </citation>
    <scope>NUCLEOTIDE SEQUENCE [LARGE SCALE GENOMIC DNA]</scope>
    <source>
        <strain evidence="3 4">CCMR0081</strain>
    </source>
</reference>
<comment type="caution">
    <text evidence="3">The sequence shown here is derived from an EMBL/GenBank/DDBJ whole genome shotgun (WGS) entry which is preliminary data.</text>
</comment>
<dbReference type="Proteomes" id="UP000481033">
    <property type="component" value="Unassembled WGS sequence"/>
</dbReference>
<feature type="domain" description="Peptidase M16 C-terminal" evidence="2">
    <location>
        <begin position="175"/>
        <end position="351"/>
    </location>
</feature>
<dbReference type="EMBL" id="QXHD01000004">
    <property type="protein sequence ID" value="NEZ60388.1"/>
    <property type="molecule type" value="Genomic_DNA"/>
</dbReference>
<keyword evidence="4" id="KW-1185">Reference proteome</keyword>
<dbReference type="InterPro" id="IPR007863">
    <property type="entry name" value="Peptidase_M16_C"/>
</dbReference>
<dbReference type="InterPro" id="IPR011765">
    <property type="entry name" value="Pept_M16_N"/>
</dbReference>
<evidence type="ECO:0000259" key="2">
    <source>
        <dbReference type="Pfam" id="PF05193"/>
    </source>
</evidence>
<feature type="domain" description="Peptidase M16 N-terminal" evidence="1">
    <location>
        <begin position="21"/>
        <end position="168"/>
    </location>
</feature>
<evidence type="ECO:0000313" key="4">
    <source>
        <dbReference type="Proteomes" id="UP000481033"/>
    </source>
</evidence>
<dbReference type="SUPFAM" id="SSF63411">
    <property type="entry name" value="LuxS/MPP-like metallohydrolase"/>
    <property type="match status" value="2"/>
</dbReference>
<evidence type="ECO:0000313" key="3">
    <source>
        <dbReference type="EMBL" id="NEZ60388.1"/>
    </source>
</evidence>
<dbReference type="RefSeq" id="WP_163666477.1">
    <property type="nucleotide sequence ID" value="NZ_QXHD01000004.1"/>
</dbReference>
<sequence length="423" mass="46249">MTVSTAPKQNSITTHLGNGLKVIAIENPAADIVSARVFLPVGQGHETPKNAGIFSLLTSLLTRGTTHRSSFDIAEAVEYVGASLGADSASDYSVVSVKTVSADFEEIFSLATEILQEPSFPENEIELERKLTIQGLRSMQEQPFSVAYKFFREGMYGTHPYGFSSMGTEETVMAIQRDDLLEAHQKHFRPDNMVVVIVGRIDPERAVALVDKLMGDWAVPEYPAPAPQLPGLESHAYRIVTPQETNQAFVIIGYLAAPVMHPDFPALKLLSTHLGNGLSSRLFVELREKQGLAYDVSAFYPTRLGPSQFVAYIGTAPENTSVALDGLQSELRRLCKVPLTEHELQVAKNKMLGQYALGKQTNGQIAQLLGWYEILGLGTEFDDKFQANIAAVTIEDAQEAAKRCFVDSYISILGPATAVEALR</sequence>
<dbReference type="InterPro" id="IPR011249">
    <property type="entry name" value="Metalloenz_LuxS/M16"/>
</dbReference>
<dbReference type="Pfam" id="PF00675">
    <property type="entry name" value="Peptidase_M16"/>
    <property type="match status" value="1"/>
</dbReference>
<gene>
    <name evidence="3" type="ORF">DXZ20_33055</name>
</gene>
<proteinExistence type="predicted"/>